<dbReference type="Gene3D" id="2.60.120.1440">
    <property type="match status" value="1"/>
</dbReference>
<accession>A0A1P9WXV0</accession>
<evidence type="ECO:0000313" key="5">
    <source>
        <dbReference type="Proteomes" id="UP000187941"/>
    </source>
</evidence>
<name>A0A1P9WXV0_9BACT</name>
<dbReference type="RefSeq" id="WP_077131625.1">
    <property type="nucleotide sequence ID" value="NZ_CP014263.1"/>
</dbReference>
<dbReference type="Proteomes" id="UP000187941">
    <property type="component" value="Chromosome"/>
</dbReference>
<dbReference type="PANTHER" id="PTHR30273:SF2">
    <property type="entry name" value="PROTEIN FECR"/>
    <property type="match status" value="1"/>
</dbReference>
<evidence type="ECO:0000313" key="4">
    <source>
        <dbReference type="EMBL" id="AQG80201.1"/>
    </source>
</evidence>
<evidence type="ECO:0000259" key="2">
    <source>
        <dbReference type="Pfam" id="PF04773"/>
    </source>
</evidence>
<dbReference type="InterPro" id="IPR032508">
    <property type="entry name" value="FecR_C"/>
</dbReference>
<proteinExistence type="predicted"/>
<reference evidence="4 5" key="1">
    <citation type="submission" date="2016-01" db="EMBL/GenBank/DDBJ databases">
        <authorList>
            <person name="Oliw E.H."/>
        </authorList>
    </citation>
    <scope>NUCLEOTIDE SEQUENCE [LARGE SCALE GENOMIC DNA]</scope>
    <source>
        <strain evidence="4 5">DY10</strain>
    </source>
</reference>
<dbReference type="KEGG" id="smon:AWR27_13260"/>
<dbReference type="EMBL" id="CP014263">
    <property type="protein sequence ID" value="AQG80201.1"/>
    <property type="molecule type" value="Genomic_DNA"/>
</dbReference>
<protein>
    <submittedName>
        <fullName evidence="4">Uncharacterized protein</fullName>
    </submittedName>
</protein>
<dbReference type="AlphaFoldDB" id="A0A1P9WXV0"/>
<dbReference type="GO" id="GO:0016989">
    <property type="term" value="F:sigma factor antagonist activity"/>
    <property type="evidence" value="ECO:0007669"/>
    <property type="project" value="TreeGrafter"/>
</dbReference>
<feature type="domain" description="FecR protein" evidence="2">
    <location>
        <begin position="149"/>
        <end position="235"/>
    </location>
</feature>
<dbReference type="PIRSF" id="PIRSF018266">
    <property type="entry name" value="FecR"/>
    <property type="match status" value="1"/>
</dbReference>
<dbReference type="PANTHER" id="PTHR30273">
    <property type="entry name" value="PERIPLASMIC SIGNAL SENSOR AND SIGMA FACTOR ACTIVATOR FECR-RELATED"/>
    <property type="match status" value="1"/>
</dbReference>
<dbReference type="OrthoDB" id="920213at2"/>
<keyword evidence="1" id="KW-0472">Membrane</keyword>
<dbReference type="InterPro" id="IPR012373">
    <property type="entry name" value="Ferrdict_sens_TM"/>
</dbReference>
<dbReference type="Pfam" id="PF04773">
    <property type="entry name" value="FecR"/>
    <property type="match status" value="1"/>
</dbReference>
<feature type="domain" description="Protein FecR C-terminal" evidence="3">
    <location>
        <begin position="291"/>
        <end position="358"/>
    </location>
</feature>
<keyword evidence="1" id="KW-1133">Transmembrane helix</keyword>
<keyword evidence="1" id="KW-0812">Transmembrane</keyword>
<gene>
    <name evidence="4" type="ORF">AWR27_13260</name>
</gene>
<feature type="transmembrane region" description="Helical" evidence="1">
    <location>
        <begin position="100"/>
        <end position="120"/>
    </location>
</feature>
<dbReference type="Pfam" id="PF16344">
    <property type="entry name" value="FecR_C"/>
    <property type="match status" value="1"/>
</dbReference>
<sequence length="361" mass="41494">MKDYTFYTLVDFIQDDDFRDWVRGESRQEVFWLSFLDRFPDKRDDFLQAERFIRAASVRTDDIGEAEVRKETQQFMNQAMAYRPYRQKKNTPVFQRPRPLWSSLVLAASMLVLVGIGWYFSQDRKPVNYITTSHPATQPLVETYNNTTQPLRVPLDDGSVVWLSPKSRLRYANVFARTTRVVYLSGEATFSVQRRQQPFLVYSGRMITKVLGTRFVVRAFEQDRKMTVQVLSGKVSVYKAESAQIPANKEVKGLVLTPNQAAIFEKSDGNLTKTIVHNPALVTSRQQSPTFKYEETPISQILREIELSYGLPLQFDEQAFSHVKITADLSDASLPQKLDILCKAASSTYEITDGQIIVSRR</sequence>
<keyword evidence="5" id="KW-1185">Reference proteome</keyword>
<evidence type="ECO:0000259" key="3">
    <source>
        <dbReference type="Pfam" id="PF16344"/>
    </source>
</evidence>
<evidence type="ECO:0000256" key="1">
    <source>
        <dbReference type="SAM" id="Phobius"/>
    </source>
</evidence>
<dbReference type="Gene3D" id="3.55.50.30">
    <property type="match status" value="1"/>
</dbReference>
<dbReference type="STRING" id="1178516.AWR27_13260"/>
<dbReference type="InterPro" id="IPR006860">
    <property type="entry name" value="FecR"/>
</dbReference>
<organism evidence="4 5">
    <name type="scientific">Spirosoma montaniterrae</name>
    <dbReference type="NCBI Taxonomy" id="1178516"/>
    <lineage>
        <taxon>Bacteria</taxon>
        <taxon>Pseudomonadati</taxon>
        <taxon>Bacteroidota</taxon>
        <taxon>Cytophagia</taxon>
        <taxon>Cytophagales</taxon>
        <taxon>Cytophagaceae</taxon>
        <taxon>Spirosoma</taxon>
    </lineage>
</organism>